<proteinExistence type="predicted"/>
<comment type="caution">
    <text evidence="3">The sequence shown here is derived from an EMBL/GenBank/DDBJ whole genome shotgun (WGS) entry which is preliminary data.</text>
</comment>
<feature type="transmembrane region" description="Helical" evidence="2">
    <location>
        <begin position="124"/>
        <end position="142"/>
    </location>
</feature>
<keyword evidence="4" id="KW-1185">Reference proteome</keyword>
<name>A0ABX0TR21_9SPHN</name>
<dbReference type="EMBL" id="JAAOZC010000001">
    <property type="protein sequence ID" value="NIJ07025.1"/>
    <property type="molecule type" value="Genomic_DNA"/>
</dbReference>
<evidence type="ECO:0000313" key="3">
    <source>
        <dbReference type="EMBL" id="NIJ07025.1"/>
    </source>
</evidence>
<keyword evidence="1" id="KW-0175">Coiled coil</keyword>
<dbReference type="Proteomes" id="UP000727456">
    <property type="component" value="Unassembled WGS sequence"/>
</dbReference>
<dbReference type="InterPro" id="IPR025570">
    <property type="entry name" value="DUF4337"/>
</dbReference>
<evidence type="ECO:0008006" key="5">
    <source>
        <dbReference type="Google" id="ProtNLM"/>
    </source>
</evidence>
<evidence type="ECO:0000256" key="1">
    <source>
        <dbReference type="SAM" id="Coils"/>
    </source>
</evidence>
<keyword evidence="2" id="KW-0472">Membrane</keyword>
<protein>
    <recommendedName>
        <fullName evidence="5">DUF4337 domain-containing protein</fullName>
    </recommendedName>
</protein>
<organism evidence="3 4">
    <name type="scientific">Sphingomonas vulcanisoli</name>
    <dbReference type="NCBI Taxonomy" id="1658060"/>
    <lineage>
        <taxon>Bacteria</taxon>
        <taxon>Pseudomonadati</taxon>
        <taxon>Pseudomonadota</taxon>
        <taxon>Alphaproteobacteria</taxon>
        <taxon>Sphingomonadales</taxon>
        <taxon>Sphingomonadaceae</taxon>
        <taxon>Sphingomonas</taxon>
    </lineage>
</organism>
<evidence type="ECO:0000313" key="4">
    <source>
        <dbReference type="Proteomes" id="UP000727456"/>
    </source>
</evidence>
<sequence>MSEAPELPEIDESLIHDKRLNRCVATTVVILSVSMALVNIKDGNIVQNMEQAQANRIDTWNEYQATRVKLHMEEIAAASGGAAAAKAQVETAKYQKESADLKQAAQAAQDDYDHNNYRDDQFDLSDGLASIALATTAIAALVELWGLLYFGWATGALSILFAVAGFAQLPIHPNMIIGWLT</sequence>
<evidence type="ECO:0000256" key="2">
    <source>
        <dbReference type="SAM" id="Phobius"/>
    </source>
</evidence>
<accession>A0ABX0TR21</accession>
<dbReference type="RefSeq" id="WP_167071843.1">
    <property type="nucleotide sequence ID" value="NZ_JAAOZC010000001.1"/>
</dbReference>
<keyword evidence="2" id="KW-1133">Transmembrane helix</keyword>
<gene>
    <name evidence="3" type="ORF">FHS31_000607</name>
</gene>
<feature type="coiled-coil region" evidence="1">
    <location>
        <begin position="84"/>
        <end position="111"/>
    </location>
</feature>
<dbReference type="Pfam" id="PF14235">
    <property type="entry name" value="DUF4337"/>
    <property type="match status" value="1"/>
</dbReference>
<reference evidence="3 4" key="1">
    <citation type="submission" date="2020-03" db="EMBL/GenBank/DDBJ databases">
        <title>Genomic Encyclopedia of Type Strains, Phase III (KMG-III): the genomes of soil and plant-associated and newly described type strains.</title>
        <authorList>
            <person name="Whitman W."/>
        </authorList>
    </citation>
    <scope>NUCLEOTIDE SEQUENCE [LARGE SCALE GENOMIC DNA]</scope>
    <source>
        <strain evidence="3 4">CECT 8804</strain>
    </source>
</reference>
<keyword evidence="2" id="KW-0812">Transmembrane</keyword>